<feature type="domain" description="EGF-like" evidence="4">
    <location>
        <begin position="184"/>
        <end position="228"/>
    </location>
</feature>
<dbReference type="InterPro" id="IPR043403">
    <property type="entry name" value="Gurken/Spitz"/>
</dbReference>
<evidence type="ECO:0000256" key="3">
    <source>
        <dbReference type="SAM" id="Phobius"/>
    </source>
</evidence>
<dbReference type="AlphaFoldDB" id="A0ABD2I4W2"/>
<dbReference type="PANTHER" id="PTHR12332">
    <property type="entry name" value="KEREN-RELATED"/>
    <property type="match status" value="1"/>
</dbReference>
<sequence>MRHGILCRWPLETQLFGLGLVVLLTELFGRVCRVPSSAEYGNGSAPFFCAAIHYFGLSKFDFIYQSNSILPNIGHFAIVSSIGASLVPFLAFLGFVRVPSFFSAAIIHRTFVDLNNPNNGRSRFSLSPPLTANPRSMPPALLQTVTKSWRTTASFTTETETENAEIAGEETTSELGTNWTLAPNALPCPSHFDKNYCFNGGGCYLLTGGSDHVPMCRCSSGFHGHRCEYSFSADLFGMDGTQNDQSTATGENGNPTHLTTANKMPPPSSFSSLHPFLLPALGVSVLLLVLLLLLIPFALRQRCSNDGSKR</sequence>
<dbReference type="Proteomes" id="UP001620645">
    <property type="component" value="Unassembled WGS sequence"/>
</dbReference>
<dbReference type="InterPro" id="IPR000742">
    <property type="entry name" value="EGF"/>
</dbReference>
<feature type="transmembrane region" description="Helical" evidence="3">
    <location>
        <begin position="276"/>
        <end position="299"/>
    </location>
</feature>
<feature type="region of interest" description="Disordered" evidence="2">
    <location>
        <begin position="240"/>
        <end position="262"/>
    </location>
</feature>
<dbReference type="SUPFAM" id="SSF57196">
    <property type="entry name" value="EGF/Laminin"/>
    <property type="match status" value="1"/>
</dbReference>
<gene>
    <name evidence="5" type="ORF">niasHS_017450</name>
</gene>
<name>A0ABD2I4W2_HETSC</name>
<feature type="disulfide bond" evidence="1">
    <location>
        <begin position="218"/>
        <end position="227"/>
    </location>
</feature>
<proteinExistence type="predicted"/>
<keyword evidence="3" id="KW-0472">Membrane</keyword>
<evidence type="ECO:0000256" key="2">
    <source>
        <dbReference type="SAM" id="MobiDB-lite"/>
    </source>
</evidence>
<protein>
    <recommendedName>
        <fullName evidence="4">EGF-like domain-containing protein</fullName>
    </recommendedName>
</protein>
<dbReference type="Gene3D" id="2.10.25.10">
    <property type="entry name" value="Laminin"/>
    <property type="match status" value="1"/>
</dbReference>
<dbReference type="PROSITE" id="PS01186">
    <property type="entry name" value="EGF_2"/>
    <property type="match status" value="1"/>
</dbReference>
<keyword evidence="1" id="KW-1015">Disulfide bond</keyword>
<evidence type="ECO:0000259" key="4">
    <source>
        <dbReference type="PROSITE" id="PS50026"/>
    </source>
</evidence>
<evidence type="ECO:0000313" key="5">
    <source>
        <dbReference type="EMBL" id="KAL3072476.1"/>
    </source>
</evidence>
<dbReference type="PROSITE" id="PS00022">
    <property type="entry name" value="EGF_1"/>
    <property type="match status" value="1"/>
</dbReference>
<dbReference type="PROSITE" id="PS50026">
    <property type="entry name" value="EGF_3"/>
    <property type="match status" value="1"/>
</dbReference>
<evidence type="ECO:0000313" key="6">
    <source>
        <dbReference type="Proteomes" id="UP001620645"/>
    </source>
</evidence>
<keyword evidence="1" id="KW-0245">EGF-like domain</keyword>
<keyword evidence="3" id="KW-1133">Transmembrane helix</keyword>
<dbReference type="PANTHER" id="PTHR12332:SF1">
    <property type="entry name" value="KEREN-RELATED"/>
    <property type="match status" value="1"/>
</dbReference>
<comment type="caution">
    <text evidence="5">The sequence shown here is derived from an EMBL/GenBank/DDBJ whole genome shotgun (WGS) entry which is preliminary data.</text>
</comment>
<evidence type="ECO:0000256" key="1">
    <source>
        <dbReference type="PROSITE-ProRule" id="PRU00076"/>
    </source>
</evidence>
<feature type="transmembrane region" description="Helical" evidence="3">
    <location>
        <begin position="76"/>
        <end position="96"/>
    </location>
</feature>
<keyword evidence="3" id="KW-0812">Transmembrane</keyword>
<keyword evidence="6" id="KW-1185">Reference proteome</keyword>
<dbReference type="EMBL" id="JBICCN010000373">
    <property type="protein sequence ID" value="KAL3072476.1"/>
    <property type="molecule type" value="Genomic_DNA"/>
</dbReference>
<reference evidence="5 6" key="1">
    <citation type="submission" date="2024-10" db="EMBL/GenBank/DDBJ databases">
        <authorList>
            <person name="Kim D."/>
        </authorList>
    </citation>
    <scope>NUCLEOTIDE SEQUENCE [LARGE SCALE GENOMIC DNA]</scope>
    <source>
        <strain evidence="5">Taebaek</strain>
    </source>
</reference>
<accession>A0ABD2I4W2</accession>
<organism evidence="5 6">
    <name type="scientific">Heterodera schachtii</name>
    <name type="common">Sugarbeet cyst nematode worm</name>
    <name type="synonym">Tylenchus schachtii</name>
    <dbReference type="NCBI Taxonomy" id="97005"/>
    <lineage>
        <taxon>Eukaryota</taxon>
        <taxon>Metazoa</taxon>
        <taxon>Ecdysozoa</taxon>
        <taxon>Nematoda</taxon>
        <taxon>Chromadorea</taxon>
        <taxon>Rhabditida</taxon>
        <taxon>Tylenchina</taxon>
        <taxon>Tylenchomorpha</taxon>
        <taxon>Tylenchoidea</taxon>
        <taxon>Heteroderidae</taxon>
        <taxon>Heteroderinae</taxon>
        <taxon>Heterodera</taxon>
    </lineage>
</organism>
<comment type="caution">
    <text evidence="1">Lacks conserved residue(s) required for the propagation of feature annotation.</text>
</comment>